<keyword evidence="4" id="KW-0472">Membrane</keyword>
<evidence type="ECO:0000256" key="1">
    <source>
        <dbReference type="ARBA" id="ARBA00004308"/>
    </source>
</evidence>
<dbReference type="InterPro" id="IPR002013">
    <property type="entry name" value="SAC_dom"/>
</dbReference>
<comment type="subcellular location">
    <subcellularLocation>
        <location evidence="1">Endomembrane system</location>
    </subcellularLocation>
</comment>
<dbReference type="PANTHER" id="PTHR45738">
    <property type="entry name" value="POLYPHOSPHOINOSITIDE PHOSPHATASE"/>
    <property type="match status" value="1"/>
</dbReference>
<dbReference type="GO" id="GO:0004553">
    <property type="term" value="F:hydrolase activity, hydrolyzing O-glycosyl compounds"/>
    <property type="evidence" value="ECO:0007669"/>
    <property type="project" value="InterPro"/>
</dbReference>
<feature type="region of interest" description="Disordered" evidence="5">
    <location>
        <begin position="1584"/>
        <end position="1605"/>
    </location>
</feature>
<dbReference type="GO" id="GO:0043813">
    <property type="term" value="F:phosphatidylinositol-3,5-bisphosphate 5-phosphatase activity"/>
    <property type="evidence" value="ECO:0007669"/>
    <property type="project" value="InterPro"/>
</dbReference>
<gene>
    <name evidence="7" type="ORF">B7463_g9728</name>
</gene>
<feature type="region of interest" description="Disordered" evidence="5">
    <location>
        <begin position="760"/>
        <end position="888"/>
    </location>
</feature>
<evidence type="ECO:0000256" key="2">
    <source>
        <dbReference type="ARBA" id="ARBA00007806"/>
    </source>
</evidence>
<dbReference type="PROSITE" id="PS50275">
    <property type="entry name" value="SAC"/>
    <property type="match status" value="1"/>
</dbReference>
<feature type="compositionally biased region" description="Basic and acidic residues" evidence="5">
    <location>
        <begin position="853"/>
        <end position="867"/>
    </location>
</feature>
<evidence type="ECO:0000256" key="5">
    <source>
        <dbReference type="SAM" id="MobiDB-lite"/>
    </source>
</evidence>
<dbReference type="Proteomes" id="UP000258309">
    <property type="component" value="Unassembled WGS sequence"/>
</dbReference>
<feature type="compositionally biased region" description="Polar residues" evidence="5">
    <location>
        <begin position="1595"/>
        <end position="1605"/>
    </location>
</feature>
<dbReference type="GO" id="GO:0046856">
    <property type="term" value="P:phosphatidylinositol dephosphorylation"/>
    <property type="evidence" value="ECO:0007669"/>
    <property type="project" value="InterPro"/>
</dbReference>
<dbReference type="Gene3D" id="3.20.20.80">
    <property type="entry name" value="Glycosidases"/>
    <property type="match status" value="1"/>
</dbReference>
<dbReference type="CDD" id="cd06595">
    <property type="entry name" value="GH31_u1"/>
    <property type="match status" value="1"/>
</dbReference>
<dbReference type="InterPro" id="IPR043573">
    <property type="entry name" value="Fig4-like"/>
</dbReference>
<evidence type="ECO:0000313" key="7">
    <source>
        <dbReference type="EMBL" id="RFU26612.1"/>
    </source>
</evidence>
<comment type="similarity">
    <text evidence="2">Belongs to the glycosyl hydrolase 31 family.</text>
</comment>
<reference evidence="7 8" key="1">
    <citation type="submission" date="2018-05" db="EMBL/GenBank/DDBJ databases">
        <title>Draft genome sequence of Scytalidium lignicola DSM 105466, a ubiquitous saprotrophic fungus.</title>
        <authorList>
            <person name="Buettner E."/>
            <person name="Gebauer A.M."/>
            <person name="Hofrichter M."/>
            <person name="Liers C."/>
            <person name="Kellner H."/>
        </authorList>
    </citation>
    <scope>NUCLEOTIDE SEQUENCE [LARGE SCALE GENOMIC DNA]</scope>
    <source>
        <strain evidence="7 8">DSM 105466</strain>
    </source>
</reference>
<dbReference type="InterPro" id="IPR013780">
    <property type="entry name" value="Glyco_hydro_b"/>
</dbReference>
<dbReference type="InterPro" id="IPR033403">
    <property type="entry name" value="DUF5110"/>
</dbReference>
<protein>
    <recommendedName>
        <fullName evidence="6">SAC domain-containing protein</fullName>
    </recommendedName>
</protein>
<dbReference type="InterPro" id="IPR000322">
    <property type="entry name" value="Glyco_hydro_31_TIM"/>
</dbReference>
<feature type="domain" description="SAC" evidence="6">
    <location>
        <begin position="1035"/>
        <end position="1394"/>
    </location>
</feature>
<evidence type="ECO:0000259" key="6">
    <source>
        <dbReference type="PROSITE" id="PS50275"/>
    </source>
</evidence>
<dbReference type="GO" id="GO:0005975">
    <property type="term" value="P:carbohydrate metabolic process"/>
    <property type="evidence" value="ECO:0007669"/>
    <property type="project" value="InterPro"/>
</dbReference>
<feature type="compositionally biased region" description="Basic and acidic residues" evidence="5">
    <location>
        <begin position="815"/>
        <end position="825"/>
    </location>
</feature>
<dbReference type="EMBL" id="NCSJ02000252">
    <property type="protein sequence ID" value="RFU26612.1"/>
    <property type="molecule type" value="Genomic_DNA"/>
</dbReference>
<comment type="caution">
    <text evidence="7">The sequence shown here is derived from an EMBL/GenBank/DDBJ whole genome shotgun (WGS) entry which is preliminary data.</text>
</comment>
<feature type="non-terminal residue" evidence="7">
    <location>
        <position position="1"/>
    </location>
</feature>
<dbReference type="OrthoDB" id="405996at2759"/>
<dbReference type="InterPro" id="IPR048395">
    <property type="entry name" value="Glyco_hydro_31_C"/>
</dbReference>
<dbReference type="PANTHER" id="PTHR45738:SF5">
    <property type="entry name" value="POLYPHOSPHOINOSITIDE PHOSPHATASE"/>
    <property type="match status" value="1"/>
</dbReference>
<dbReference type="Pfam" id="PF02383">
    <property type="entry name" value="Syja_N"/>
    <property type="match status" value="1"/>
</dbReference>
<name>A0A3E2H052_SCYLI</name>
<accession>A0A3E2H052</accession>
<dbReference type="STRING" id="5539.A0A3E2H052"/>
<feature type="non-terminal residue" evidence="7">
    <location>
        <position position="1772"/>
    </location>
</feature>
<evidence type="ECO:0000256" key="4">
    <source>
        <dbReference type="ARBA" id="ARBA00023136"/>
    </source>
</evidence>
<evidence type="ECO:0000313" key="8">
    <source>
        <dbReference type="Proteomes" id="UP000258309"/>
    </source>
</evidence>
<dbReference type="Pfam" id="PF01055">
    <property type="entry name" value="Glyco_hydro_31_2nd"/>
    <property type="match status" value="1"/>
</dbReference>
<feature type="compositionally biased region" description="Polar residues" evidence="5">
    <location>
        <begin position="793"/>
        <end position="809"/>
    </location>
</feature>
<dbReference type="Gene3D" id="2.60.40.1180">
    <property type="entry name" value="Golgi alpha-mannosidase II"/>
    <property type="match status" value="2"/>
</dbReference>
<dbReference type="GO" id="GO:0012505">
    <property type="term" value="C:endomembrane system"/>
    <property type="evidence" value="ECO:0007669"/>
    <property type="project" value="UniProtKB-SubCell"/>
</dbReference>
<proteinExistence type="inferred from homology"/>
<dbReference type="SUPFAM" id="SSF51445">
    <property type="entry name" value="(Trans)glycosidases"/>
    <property type="match status" value="1"/>
</dbReference>
<keyword evidence="8" id="KW-1185">Reference proteome</keyword>
<evidence type="ECO:0000256" key="3">
    <source>
        <dbReference type="ARBA" id="ARBA00022801"/>
    </source>
</evidence>
<dbReference type="Pfam" id="PF17137">
    <property type="entry name" value="DUF5110"/>
    <property type="match status" value="1"/>
</dbReference>
<keyword evidence="3" id="KW-0378">Hydrolase</keyword>
<dbReference type="Pfam" id="PF21365">
    <property type="entry name" value="Glyco_hydro_31_3rd"/>
    <property type="match status" value="1"/>
</dbReference>
<dbReference type="SUPFAM" id="SSF51011">
    <property type="entry name" value="Glycosyl hydrolase domain"/>
    <property type="match status" value="1"/>
</dbReference>
<dbReference type="InterPro" id="IPR017853">
    <property type="entry name" value="GH"/>
</dbReference>
<organism evidence="7 8">
    <name type="scientific">Scytalidium lignicola</name>
    <name type="common">Hyphomycete</name>
    <dbReference type="NCBI Taxonomy" id="5539"/>
    <lineage>
        <taxon>Eukaryota</taxon>
        <taxon>Fungi</taxon>
        <taxon>Dikarya</taxon>
        <taxon>Ascomycota</taxon>
        <taxon>Pezizomycotina</taxon>
        <taxon>Leotiomycetes</taxon>
        <taxon>Leotiomycetes incertae sedis</taxon>
        <taxon>Scytalidium</taxon>
    </lineage>
</organism>
<sequence>MQHRYHFPIKPTCNPAAVVGSSSDKYRFTVLTDGLIRYDPGIRVEDTGDALKIITSRFYLTYDKKAFTPSGLFLVLNGFFGKVASIWRYGQDDRKNLGGTARTLDEVDGRTELGPGVISSRGIATIDDSVSMLFDGKGFVTSRRPGNRVDGYIFAYGHDYRQAVKALYAISGSQPLLPRWTLGNWWSRYHPYSADEYIKLMDRFKDEGIPLSVAVIDMDWHLVNDKRVLESGSTGWTGYTWNRELFPDPKKFLADLHERKLKSTLNDHPADGVYRFEDAYGRMCEAMGQDPKLGDPVQFDITNRRFMDAFFDVLHHPIEEEGVDFWWLDWQQGTFSRVPGIDPLWMLNHYHFLDSARDNKRPLTFSRYAGPGCHRYPIGFSGDTLVSWESLDFQPEFTSTASNIGYGWWSHDVGGHLRGTKDDELQIRWVQFAVFSPVLRLHSTVNAWGSKEPWNFGMVAQKIITNFMRIRHKLMPYIYTMNYRAAAHDEPLVQPVYWEYPDNDEAYAAKNEYYFGSELIVAPITAPEDPRLRLARVRGWLPPRRYVDIFNGAVYDGNREIWLSRPLNNYPVFAREGSIVPMDAAYVPLNGGPNPSSFEVLIVVGANGEFEIMEDDGTGSDVHKIQWTRTAIKYIQESGTIEIGPTQEGSTKPGPREWSIRLVGLRETTKEITLSINDAPNTITSETVSTGLLLHLGLIKPNEKIVVELGTSPQLSPTDPSLFLKPIINDAQIGYKLKELLWAIITADVPKTVKLAAARMADQEEKAPRSGRSPGPPRLDHGNGGNVEGATETGRSSADSGSIPTSAMTSPLGMDVKEHEDDHQIPKFPPLHTSDHEDTTPNQQETEQAAFADVRDDKESPVYKPIERSGTQKSEKQESETQDDGEEQTGCIMRKFSLYETASQFYIVGADILDEKFRILQIDRGTEAGELSIVEDENIYTKAEMGRRLNGIDYGNKSSGGPKLKCSMWGLLGFIRFTGTYYMLLVTKRSQVAVIGGRYVYQVDGTELIPLNTTLNSRFKQDARNTEEARFLGILNNLDLTRSFYFSYSYDITRTLQHNIIAERQALAQEVPYPHLSNHNPMFVWNNYLLEPAAAVLQNTYDWCLPVIHGYIDQAALSVYGRTIHITIIARRSRFFAGARFLKRGANDLGYVANDVETEQIVSDVLTTSFHAPGPKLFASPNYTSYVQHRGSIPLYWTQDNTGVTPKPPIELNLVDPFYSAAALHFDNLFERYGSKIYVLNLVKARERTPRESKLLHEFTNAIDYLNQFLPEENKIIHKAFDMSRAAKSRDQDVIGILENIAEEVVKMTGFFHNGDGKTTIPTVQNGVARTNCIDCLDRTNAAQFVIGKKALCYQLHALGVIAERSIDYDTDAINLFTHMYHDHGDTIAIQYGGSQLVNTMETYRKINQWSSHSRDMVESFKRYYNNSFLDGQRQEAYNLFLGNYIFTQGQPMLWDLATDYYLHHADPRAWALKTRRSYLKWYTPENLKAPSLPPLVELSGRMKHQPLGYFDNYWIEYYKPLAISSLQKIFSYLGKINSTLRYIPIRPMQEGRYDLSPFTVRTDTYQDVADKRKLKKEITTGESNGDIIEDDSTSTKSGTPSNTTKRISIQRWLQPIHEKEDTVNGTMKDTIPENGEPQKRKLTALDKFKAAQWTFTQVVADSLNPTVSDQEAEDYISYVSHPQTLPLVTSDETPSSKIAAEYLYYVKESWQDASAVSAADVSEEDLADYEGFLTVAENPLTVMDEDFVKKRYKAYRKWLLGKSLFKTQPVD</sequence>